<evidence type="ECO:0000313" key="2">
    <source>
        <dbReference type="Proteomes" id="UP001055811"/>
    </source>
</evidence>
<organism evidence="1 2">
    <name type="scientific">Cichorium intybus</name>
    <name type="common">Chicory</name>
    <dbReference type="NCBI Taxonomy" id="13427"/>
    <lineage>
        <taxon>Eukaryota</taxon>
        <taxon>Viridiplantae</taxon>
        <taxon>Streptophyta</taxon>
        <taxon>Embryophyta</taxon>
        <taxon>Tracheophyta</taxon>
        <taxon>Spermatophyta</taxon>
        <taxon>Magnoliopsida</taxon>
        <taxon>eudicotyledons</taxon>
        <taxon>Gunneridae</taxon>
        <taxon>Pentapetalae</taxon>
        <taxon>asterids</taxon>
        <taxon>campanulids</taxon>
        <taxon>Asterales</taxon>
        <taxon>Asteraceae</taxon>
        <taxon>Cichorioideae</taxon>
        <taxon>Cichorieae</taxon>
        <taxon>Cichoriinae</taxon>
        <taxon>Cichorium</taxon>
    </lineage>
</organism>
<proteinExistence type="predicted"/>
<accession>A0ACB9EYU1</accession>
<dbReference type="EMBL" id="CM042011">
    <property type="protein sequence ID" value="KAI3763743.1"/>
    <property type="molecule type" value="Genomic_DNA"/>
</dbReference>
<protein>
    <submittedName>
        <fullName evidence="1">Uncharacterized protein</fullName>
    </submittedName>
</protein>
<sequence length="256" mass="29191">MEKRGEVTLKLQIEEAIVDCIRVLGKEKRKPGVCQKKLCELYACPNSCMEIIGGKGDGEQFRDDDASISSDDFSKDAYSHISELDNVDLPTETSNCVVLSNPDMVEHVLLDWTLWVASTVPIQISLLGFLENLVSMHWYRNHNLTVLRKINLVQHLLVTLHRGDVEVPVLEKLVGLLGVILKDGFLVTELEHVIRFVIMTFDPPELTSRNEILRESMGKHVIVRNMLLEMLIDLLVTVTSEELLEHWHKLKSFPRN</sequence>
<comment type="caution">
    <text evidence="1">The sequence shown here is derived from an EMBL/GenBank/DDBJ whole genome shotgun (WGS) entry which is preliminary data.</text>
</comment>
<reference evidence="1 2" key="2">
    <citation type="journal article" date="2022" name="Mol. Ecol. Resour.">
        <title>The genomes of chicory, endive, great burdock and yacon provide insights into Asteraceae paleo-polyploidization history and plant inulin production.</title>
        <authorList>
            <person name="Fan W."/>
            <person name="Wang S."/>
            <person name="Wang H."/>
            <person name="Wang A."/>
            <person name="Jiang F."/>
            <person name="Liu H."/>
            <person name="Zhao H."/>
            <person name="Xu D."/>
            <person name="Zhang Y."/>
        </authorList>
    </citation>
    <scope>NUCLEOTIDE SEQUENCE [LARGE SCALE GENOMIC DNA]</scope>
    <source>
        <strain evidence="2">cv. Punajuju</strain>
        <tissue evidence="1">Leaves</tissue>
    </source>
</reference>
<reference evidence="2" key="1">
    <citation type="journal article" date="2022" name="Mol. Ecol. Resour.">
        <title>The genomes of chicory, endive, great burdock and yacon provide insights into Asteraceae palaeo-polyploidization history and plant inulin production.</title>
        <authorList>
            <person name="Fan W."/>
            <person name="Wang S."/>
            <person name="Wang H."/>
            <person name="Wang A."/>
            <person name="Jiang F."/>
            <person name="Liu H."/>
            <person name="Zhao H."/>
            <person name="Xu D."/>
            <person name="Zhang Y."/>
        </authorList>
    </citation>
    <scope>NUCLEOTIDE SEQUENCE [LARGE SCALE GENOMIC DNA]</scope>
    <source>
        <strain evidence="2">cv. Punajuju</strain>
    </source>
</reference>
<gene>
    <name evidence="1" type="ORF">L2E82_13739</name>
</gene>
<dbReference type="Proteomes" id="UP001055811">
    <property type="component" value="Linkage Group LG03"/>
</dbReference>
<keyword evidence="2" id="KW-1185">Reference proteome</keyword>
<name>A0ACB9EYU1_CICIN</name>
<evidence type="ECO:0000313" key="1">
    <source>
        <dbReference type="EMBL" id="KAI3763743.1"/>
    </source>
</evidence>